<dbReference type="EMBL" id="BARW01026630">
    <property type="protein sequence ID" value="GAJ07562.1"/>
    <property type="molecule type" value="Genomic_DNA"/>
</dbReference>
<comment type="caution">
    <text evidence="1">The sequence shown here is derived from an EMBL/GenBank/DDBJ whole genome shotgun (WGS) entry which is preliminary data.</text>
</comment>
<organism evidence="1">
    <name type="scientific">marine sediment metagenome</name>
    <dbReference type="NCBI Taxonomy" id="412755"/>
    <lineage>
        <taxon>unclassified sequences</taxon>
        <taxon>metagenomes</taxon>
        <taxon>ecological metagenomes</taxon>
    </lineage>
</organism>
<name>X1UVE4_9ZZZZ</name>
<dbReference type="AlphaFoldDB" id="X1UVE4"/>
<accession>X1UVE4</accession>
<gene>
    <name evidence="1" type="ORF">S12H4_43395</name>
</gene>
<evidence type="ECO:0000313" key="1">
    <source>
        <dbReference type="EMBL" id="GAJ07562.1"/>
    </source>
</evidence>
<sequence>MKAGRKGGAQAVKAANGGYTVYLWWEKMKGKEKAEVIKKQQEVPK</sequence>
<protein>
    <submittedName>
        <fullName evidence="1">Uncharacterized protein</fullName>
    </submittedName>
</protein>
<proteinExistence type="predicted"/>
<reference evidence="1" key="1">
    <citation type="journal article" date="2014" name="Front. Microbiol.">
        <title>High frequency of phylogenetically diverse reductive dehalogenase-homologous genes in deep subseafloor sedimentary metagenomes.</title>
        <authorList>
            <person name="Kawai M."/>
            <person name="Futagami T."/>
            <person name="Toyoda A."/>
            <person name="Takaki Y."/>
            <person name="Nishi S."/>
            <person name="Hori S."/>
            <person name="Arai W."/>
            <person name="Tsubouchi T."/>
            <person name="Morono Y."/>
            <person name="Uchiyama I."/>
            <person name="Ito T."/>
            <person name="Fujiyama A."/>
            <person name="Inagaki F."/>
            <person name="Takami H."/>
        </authorList>
    </citation>
    <scope>NUCLEOTIDE SEQUENCE</scope>
    <source>
        <strain evidence="1">Expedition CK06-06</strain>
    </source>
</reference>